<reference evidence="2 3" key="1">
    <citation type="submission" date="2015-06" db="EMBL/GenBank/DDBJ databases">
        <title>Comparative genomics of Burkholderia leaf nodule symbionts.</title>
        <authorList>
            <person name="Carlier A."/>
            <person name="Eberl L."/>
            <person name="Pinto-Carbo M."/>
        </authorList>
    </citation>
    <scope>NUCLEOTIDE SEQUENCE [LARGE SCALE GENOMIC DNA]</scope>
    <source>
        <strain evidence="2 3">UZHbot3</strain>
    </source>
</reference>
<dbReference type="Proteomes" id="UP000242951">
    <property type="component" value="Unassembled WGS sequence"/>
</dbReference>
<organism evidence="2 3">
    <name type="scientific">Candidatus Burkholderia pumila</name>
    <dbReference type="NCBI Taxonomy" id="1090375"/>
    <lineage>
        <taxon>Bacteria</taxon>
        <taxon>Pseudomonadati</taxon>
        <taxon>Pseudomonadota</taxon>
        <taxon>Betaproteobacteria</taxon>
        <taxon>Burkholderiales</taxon>
        <taxon>Burkholderiaceae</taxon>
        <taxon>Burkholderia</taxon>
    </lineage>
</organism>
<accession>A0ABR5HP40</accession>
<gene>
    <name evidence="2" type="ORF">BPMI_02144c</name>
</gene>
<dbReference type="InterPro" id="IPR008928">
    <property type="entry name" value="6-hairpin_glycosidase_sf"/>
</dbReference>
<keyword evidence="3" id="KW-1185">Reference proteome</keyword>
<name>A0ABR5HP40_9BURK</name>
<feature type="domain" description="GH15-like" evidence="1">
    <location>
        <begin position="2"/>
        <end position="84"/>
    </location>
</feature>
<evidence type="ECO:0000313" key="2">
    <source>
        <dbReference type="EMBL" id="KMQ81136.1"/>
    </source>
</evidence>
<evidence type="ECO:0000259" key="1">
    <source>
        <dbReference type="Pfam" id="PF00723"/>
    </source>
</evidence>
<evidence type="ECO:0000313" key="3">
    <source>
        <dbReference type="Proteomes" id="UP000242951"/>
    </source>
</evidence>
<dbReference type="Pfam" id="PF00723">
    <property type="entry name" value="Glyco_hydro_15"/>
    <property type="match status" value="1"/>
</dbReference>
<dbReference type="SUPFAM" id="SSF48208">
    <property type="entry name" value="Six-hairpin glycosidases"/>
    <property type="match status" value="1"/>
</dbReference>
<protein>
    <recommendedName>
        <fullName evidence="1">GH15-like domain-containing protein</fullName>
    </recommendedName>
</protein>
<dbReference type="EMBL" id="LELG01000008">
    <property type="protein sequence ID" value="KMQ81136.1"/>
    <property type="molecule type" value="Genomic_DNA"/>
</dbReference>
<sequence>MNQTQNDIFGECLLALHSFLETVNFELPPRIEERLPEAVRNLAERAFVARGETDHGIWELRTGKQHTLDTKALIWVVLVRAVNIGRKTSSIDENTLNRW</sequence>
<proteinExistence type="predicted"/>
<dbReference type="InterPro" id="IPR011613">
    <property type="entry name" value="GH15-like"/>
</dbReference>
<comment type="caution">
    <text evidence="2">The sequence shown here is derived from an EMBL/GenBank/DDBJ whole genome shotgun (WGS) entry which is preliminary data.</text>
</comment>